<dbReference type="InterPro" id="IPR007507">
    <property type="entry name" value="Glycos_transf_N"/>
</dbReference>
<dbReference type="FunFam" id="3.40.50.11720:FF:000001">
    <property type="entry name" value="3-deoxy-D-manno-octulosonic acid transferase"/>
    <property type="match status" value="1"/>
</dbReference>
<keyword evidence="3 7" id="KW-0808">Transferase</keyword>
<evidence type="ECO:0000256" key="1">
    <source>
        <dbReference type="ARBA" id="ARBA00006380"/>
    </source>
</evidence>
<evidence type="ECO:0000256" key="2">
    <source>
        <dbReference type="ARBA" id="ARBA00012621"/>
    </source>
</evidence>
<dbReference type="NCBIfam" id="NF004388">
    <property type="entry name" value="PRK05749.1-4"/>
    <property type="match status" value="1"/>
</dbReference>
<dbReference type="GO" id="GO:0009245">
    <property type="term" value="P:lipid A biosynthetic process"/>
    <property type="evidence" value="ECO:0007669"/>
    <property type="project" value="TreeGrafter"/>
</dbReference>
<dbReference type="PANTHER" id="PTHR42755">
    <property type="entry name" value="3-DEOXY-MANNO-OCTULOSONATE CYTIDYLYLTRANSFERASE"/>
    <property type="match status" value="1"/>
</dbReference>
<sequence length="428" mass="47722">MARRLYTLLLWLLLPIVLLRLVVKGFYSSAYRDRWAERFGYGPNYPDRFNVWIHAVSVGEVNAATPLITNLLSARPDCRILVTTMTPTGSERVRSTIDQQVTHCYAPYDYPFAVTRFLQRTSPDVLILMETEIWPNIITQCDRMGTKVLMTNVRMSEKSRRGYARVLPVIGLALTKVSEFGVQSDSDRQRLIDLGVSPNRVTRTGSMKFETNLPLSLREVAEAVRRNWGRDRSVIVCGSTHDGEESLLLGLLKDLSEQFPQTLLVLAPRHPERFDQVARLTVRSGFNMARRSQQHGPIPDSVSVQIADTMGELAMLYAAADIAIVGGSLIRIKGIGGHNILEPCAVGVPVIFGPYMRNFSEISQLALARQAGFQIDGSESLKAQVCTLLRDADLRATTGENGIRMVSENTGATDSTLKLILPYLNQRN</sequence>
<dbReference type="AlphaFoldDB" id="A0A160TTI6"/>
<gene>
    <name evidence="7" type="ORF">MGWOODY_XGa1388</name>
</gene>
<dbReference type="InterPro" id="IPR039901">
    <property type="entry name" value="Kdotransferase"/>
</dbReference>
<proteinExistence type="inferred from homology"/>
<protein>
    <recommendedName>
        <fullName evidence="2">lipid IVA 3-deoxy-D-manno-octulosonic acid transferase</fullName>
        <ecNumber evidence="2">2.4.99.12</ecNumber>
    </recommendedName>
    <alternativeName>
        <fullName evidence="4">Lipid IV(A) 3-deoxy-D-manno-octulosonic acid transferase</fullName>
    </alternativeName>
</protein>
<dbReference type="GO" id="GO:0043842">
    <property type="term" value="F:Kdo transferase activity"/>
    <property type="evidence" value="ECO:0007669"/>
    <property type="project" value="UniProtKB-EC"/>
</dbReference>
<feature type="domain" description="3-deoxy-D-manno-octulosonic-acid transferase N-terminal" evidence="6">
    <location>
        <begin position="34"/>
        <end position="210"/>
    </location>
</feature>
<accession>A0A160TTI6</accession>
<evidence type="ECO:0000256" key="5">
    <source>
        <dbReference type="ARBA" id="ARBA00049183"/>
    </source>
</evidence>
<evidence type="ECO:0000256" key="3">
    <source>
        <dbReference type="ARBA" id="ARBA00022679"/>
    </source>
</evidence>
<evidence type="ECO:0000313" key="7">
    <source>
        <dbReference type="EMBL" id="CUS53352.1"/>
    </source>
</evidence>
<comment type="similarity">
    <text evidence="1">Belongs to the glycosyltransferase group 1 family. Glycosyltransferase 30 subfamily.</text>
</comment>
<dbReference type="GO" id="GO:0005886">
    <property type="term" value="C:plasma membrane"/>
    <property type="evidence" value="ECO:0007669"/>
    <property type="project" value="TreeGrafter"/>
</dbReference>
<name>A0A160TTI6_9ZZZZ</name>
<comment type="catalytic activity">
    <reaction evidence="5">
        <text>lipid IVA (E. coli) + CMP-3-deoxy-beta-D-manno-octulosonate = alpha-Kdo-(2-&gt;6)-lipid IVA (E. coli) + CMP + H(+)</text>
        <dbReference type="Rhea" id="RHEA:28066"/>
        <dbReference type="ChEBI" id="CHEBI:15378"/>
        <dbReference type="ChEBI" id="CHEBI:58603"/>
        <dbReference type="ChEBI" id="CHEBI:60364"/>
        <dbReference type="ChEBI" id="CHEBI:60377"/>
        <dbReference type="ChEBI" id="CHEBI:85987"/>
        <dbReference type="EC" id="2.4.99.12"/>
    </reaction>
</comment>
<evidence type="ECO:0000259" key="6">
    <source>
        <dbReference type="Pfam" id="PF04413"/>
    </source>
</evidence>
<evidence type="ECO:0000256" key="4">
    <source>
        <dbReference type="ARBA" id="ARBA00031445"/>
    </source>
</evidence>
<dbReference type="EC" id="2.4.99.12" evidence="2"/>
<dbReference type="Pfam" id="PF04413">
    <property type="entry name" value="Glycos_transf_N"/>
    <property type="match status" value="1"/>
</dbReference>
<dbReference type="InterPro" id="IPR038107">
    <property type="entry name" value="Glycos_transf_N_sf"/>
</dbReference>
<dbReference type="Gene3D" id="3.40.50.11720">
    <property type="entry name" value="3-Deoxy-D-manno-octulosonic-acid transferase, N-terminal domain"/>
    <property type="match status" value="1"/>
</dbReference>
<reference evidence="7" key="1">
    <citation type="submission" date="2015-10" db="EMBL/GenBank/DDBJ databases">
        <authorList>
            <person name="Gilbert D.G."/>
        </authorList>
    </citation>
    <scope>NUCLEOTIDE SEQUENCE</scope>
</reference>
<dbReference type="EMBL" id="CZRL01000097">
    <property type="protein sequence ID" value="CUS53352.1"/>
    <property type="molecule type" value="Genomic_DNA"/>
</dbReference>
<organism evidence="7">
    <name type="scientific">hydrothermal vent metagenome</name>
    <dbReference type="NCBI Taxonomy" id="652676"/>
    <lineage>
        <taxon>unclassified sequences</taxon>
        <taxon>metagenomes</taxon>
        <taxon>ecological metagenomes</taxon>
    </lineage>
</organism>
<dbReference type="PANTHER" id="PTHR42755:SF1">
    <property type="entry name" value="3-DEOXY-D-MANNO-OCTULOSONIC ACID TRANSFERASE, MITOCHONDRIAL-RELATED"/>
    <property type="match status" value="1"/>
</dbReference>
<dbReference type="Gene3D" id="3.40.50.2000">
    <property type="entry name" value="Glycogen Phosphorylase B"/>
    <property type="match status" value="1"/>
</dbReference>
<keyword evidence="7" id="KW-0328">Glycosyltransferase</keyword>
<dbReference type="SUPFAM" id="SSF53756">
    <property type="entry name" value="UDP-Glycosyltransferase/glycogen phosphorylase"/>
    <property type="match status" value="1"/>
</dbReference>
<dbReference type="FunFam" id="3.40.50.2000:FF:000032">
    <property type="entry name" value="3-deoxy-D-manno-octulosonic acid transferase"/>
    <property type="match status" value="1"/>
</dbReference>